<protein>
    <submittedName>
        <fullName evidence="3">Uncharacterized protein</fullName>
    </submittedName>
</protein>
<evidence type="ECO:0000259" key="1">
    <source>
        <dbReference type="Pfam" id="PF04685"/>
    </source>
</evidence>
<proteinExistence type="predicted"/>
<gene>
    <name evidence="3" type="ORF">HAX54_020402</name>
</gene>
<dbReference type="PANTHER" id="PTHR12654:SF3">
    <property type="entry name" value="NON-LYSOSOMAL GLUCOSYLCERAMIDASE"/>
    <property type="match status" value="1"/>
</dbReference>
<evidence type="ECO:0000313" key="3">
    <source>
        <dbReference type="EMBL" id="MCD9561341.1"/>
    </source>
</evidence>
<dbReference type="InterPro" id="IPR052566">
    <property type="entry name" value="Non-lysos_glucosylceramidase"/>
</dbReference>
<dbReference type="Pfam" id="PF12215">
    <property type="entry name" value="Glyco_hydr_116N"/>
    <property type="match status" value="1"/>
</dbReference>
<dbReference type="Pfam" id="PF04685">
    <property type="entry name" value="DUF608"/>
    <property type="match status" value="2"/>
</dbReference>
<accession>A0ABS8UTW2</accession>
<dbReference type="InterPro" id="IPR006775">
    <property type="entry name" value="GH116_catalytic"/>
</dbReference>
<keyword evidence="4" id="KW-1185">Reference proteome</keyword>
<dbReference type="InterPro" id="IPR024462">
    <property type="entry name" value="GH116_N"/>
</dbReference>
<feature type="domain" description="Glycosyl-hydrolase family 116 catalytic region" evidence="1">
    <location>
        <begin position="324"/>
        <end position="377"/>
    </location>
</feature>
<evidence type="ECO:0000259" key="2">
    <source>
        <dbReference type="Pfam" id="PF12215"/>
    </source>
</evidence>
<feature type="domain" description="Glycosyl-hydrolase family 116 catalytic region" evidence="1">
    <location>
        <begin position="441"/>
        <end position="506"/>
    </location>
</feature>
<organism evidence="3 4">
    <name type="scientific">Datura stramonium</name>
    <name type="common">Jimsonweed</name>
    <name type="synonym">Common thornapple</name>
    <dbReference type="NCBI Taxonomy" id="4076"/>
    <lineage>
        <taxon>Eukaryota</taxon>
        <taxon>Viridiplantae</taxon>
        <taxon>Streptophyta</taxon>
        <taxon>Embryophyta</taxon>
        <taxon>Tracheophyta</taxon>
        <taxon>Spermatophyta</taxon>
        <taxon>Magnoliopsida</taxon>
        <taxon>eudicotyledons</taxon>
        <taxon>Gunneridae</taxon>
        <taxon>Pentapetalae</taxon>
        <taxon>asterids</taxon>
        <taxon>lamiids</taxon>
        <taxon>Solanales</taxon>
        <taxon>Solanaceae</taxon>
        <taxon>Solanoideae</taxon>
        <taxon>Datureae</taxon>
        <taxon>Datura</taxon>
    </lineage>
</organism>
<evidence type="ECO:0000313" key="4">
    <source>
        <dbReference type="Proteomes" id="UP000823775"/>
    </source>
</evidence>
<name>A0ABS8UTW2_DATST</name>
<comment type="caution">
    <text evidence="3">The sequence shown here is derived from an EMBL/GenBank/DDBJ whole genome shotgun (WGS) entry which is preliminary data.</text>
</comment>
<dbReference type="PANTHER" id="PTHR12654">
    <property type="entry name" value="BILE ACID BETA-GLUCOSIDASE-RELATED"/>
    <property type="match status" value="1"/>
</dbReference>
<dbReference type="Proteomes" id="UP000823775">
    <property type="component" value="Unassembled WGS sequence"/>
</dbReference>
<feature type="domain" description="Glycosyl-hydrolase family 116 N-terminal" evidence="2">
    <location>
        <begin position="49"/>
        <end position="208"/>
    </location>
</feature>
<reference evidence="3 4" key="1">
    <citation type="journal article" date="2021" name="BMC Genomics">
        <title>Datura genome reveals duplications of psychoactive alkaloid biosynthetic genes and high mutation rate following tissue culture.</title>
        <authorList>
            <person name="Rajewski A."/>
            <person name="Carter-House D."/>
            <person name="Stajich J."/>
            <person name="Litt A."/>
        </authorList>
    </citation>
    <scope>NUCLEOTIDE SEQUENCE [LARGE SCALE GENOMIC DNA]</scope>
    <source>
        <strain evidence="3">AR-01</strain>
    </source>
</reference>
<dbReference type="EMBL" id="JACEIK010002464">
    <property type="protein sequence ID" value="MCD9561341.1"/>
    <property type="molecule type" value="Genomic_DNA"/>
</dbReference>
<sequence>MVSMAPLVSVYGDILQEEKPKERMVFLSTFHKKGLLIMPRSLVLVGKTFSAGSIGRSFKGEFLRWQIFPRICEDKPVLAKPYFSSFSRVLNGTRETCTFPVSEALSCLRKSEKSISVVSWVILDFLMGDPSQFGMVFKDFLAVTCGAGWILDWNLGGQNSSYHALYPRAWTVYDGEPDQALRIVCRQISLVLHNYKESSLPTAVFTFTHGSFDHLQSEEMSMPSEPGSFVGAAVAASLTIQQLMRYTKFYGTMGHAAAEIARDAIQEHTRWESQIEQWQKPIIEDKRLPEWMGSAFEDLQNPVSVNAAVGECSWMMECSAQAPLALFPHDIGMDDPWLQVNYYCLYNTDRWKDLNPKFVLQVYRDFVATGDKKFVSCLAIRLYGRWLSWTNLYGWGWDDRNDGFLIKHMHSVCLWCECLLWWPMGGSFAGCISPSSRSSGSAVSTSIQADQLAGQWYARACGLQPIVDEEKAKTALETVFNFNVMKVKDGRRGAVNGMRPNGEPDSI</sequence>